<comment type="caution">
    <text evidence="2">The sequence shown here is derived from an EMBL/GenBank/DDBJ whole genome shotgun (WGS) entry which is preliminary data.</text>
</comment>
<dbReference type="InterPro" id="IPR011990">
    <property type="entry name" value="TPR-like_helical_dom_sf"/>
</dbReference>
<dbReference type="Proteomes" id="UP000663827">
    <property type="component" value="Unassembled WGS sequence"/>
</dbReference>
<evidence type="ECO:0000313" key="3">
    <source>
        <dbReference type="Proteomes" id="UP000663827"/>
    </source>
</evidence>
<dbReference type="PANTHER" id="PTHR19959:SF119">
    <property type="entry name" value="FUNGAL LIPASE-LIKE DOMAIN-CONTAINING PROTEIN"/>
    <property type="match status" value="1"/>
</dbReference>
<evidence type="ECO:0000313" key="2">
    <source>
        <dbReference type="EMBL" id="CAE7142272.1"/>
    </source>
</evidence>
<reference evidence="2" key="1">
    <citation type="submission" date="2021-01" db="EMBL/GenBank/DDBJ databases">
        <authorList>
            <person name="Kaushik A."/>
        </authorList>
    </citation>
    <scope>NUCLEOTIDE SEQUENCE</scope>
    <source>
        <strain evidence="2">AG5</strain>
    </source>
</reference>
<dbReference type="Pfam" id="PF13181">
    <property type="entry name" value="TPR_8"/>
    <property type="match status" value="1"/>
</dbReference>
<proteinExistence type="predicted"/>
<dbReference type="AlphaFoldDB" id="A0A8H3E1F3"/>
<protein>
    <recommendedName>
        <fullName evidence="1">CHAT domain-containing protein</fullName>
    </recommendedName>
</protein>
<dbReference type="PANTHER" id="PTHR19959">
    <property type="entry name" value="KINESIN LIGHT CHAIN"/>
    <property type="match status" value="1"/>
</dbReference>
<dbReference type="SMART" id="SM00028">
    <property type="entry name" value="TPR"/>
    <property type="match status" value="4"/>
</dbReference>
<name>A0A8H3E1F3_9AGAM</name>
<evidence type="ECO:0000259" key="1">
    <source>
        <dbReference type="Pfam" id="PF12770"/>
    </source>
</evidence>
<organism evidence="2 3">
    <name type="scientific">Rhizoctonia solani</name>
    <dbReference type="NCBI Taxonomy" id="456999"/>
    <lineage>
        <taxon>Eukaryota</taxon>
        <taxon>Fungi</taxon>
        <taxon>Dikarya</taxon>
        <taxon>Basidiomycota</taxon>
        <taxon>Agaricomycotina</taxon>
        <taxon>Agaricomycetes</taxon>
        <taxon>Cantharellales</taxon>
        <taxon>Ceratobasidiaceae</taxon>
        <taxon>Rhizoctonia</taxon>
    </lineage>
</organism>
<dbReference type="InterPro" id="IPR019734">
    <property type="entry name" value="TPR_rpt"/>
</dbReference>
<dbReference type="SUPFAM" id="SSF48452">
    <property type="entry name" value="TPR-like"/>
    <property type="match status" value="2"/>
</dbReference>
<feature type="domain" description="CHAT" evidence="1">
    <location>
        <begin position="828"/>
        <end position="1109"/>
    </location>
</feature>
<gene>
    <name evidence="2" type="ORF">RDB_LOCUS76375</name>
</gene>
<sequence length="1110" mass="124081">MEEAFLKAMLSQFSRDIHTTIELQTQLVSLMPDHRSDKPSQLNNLAISYQNRFNSFGELTDIEMSLDCLNKAISLLPVGHIGKPVSLSNLGSAYRNRYETLGNLEDLQKAATYQEQALSLAPDTYEDKPSWYNNIGNTYQRRFERMNDPDDLEKAITYKIQALDLTPDGHSMKPTFLSNLGSAFRSRFVRRGELADIEKSIDYQSQAVNLTSDNDEDKPLWLNNLSISYQGRFERLVQVQDIEKAIVCQVKALSLTPNGHADRPGRMSNLGICHQHRYNILGDTEDLTRAIDYHTQALSLCPDYDLKKSSIYLNLGNSLYQRFLRFGKVADIDNAIERLSTAISLLPVGHADRPLWLNNLGGFYTSRFSVLREDKDIQMATDSIVKSLSLVPDDHPQKPAILAHLATSYQLRSGPLMDLAISCLSRAISLTPDGHQTKSSYLQNLGRSHHLQYIRLKDIEDLDNAIRYQTSAIALAPDTLPFKANWFNELGESYQCRFDSGKNIEDLDKAITHYSTALSNVQSDYAYSSLFYYHLACAYETRFTACNTQGDLSAAILAYRQATHPNTSILTTHTAFIAARKWTKLASLHHASSVHEAYRRAMELMPQILWLGSTIEQRYSQLREMGDFALEAASHAISIQSYDLALEWLEQGRSIVWNQILDLRTPFDDLAAVDPGLANELQSVGQNLDRAGSRQANLMSSIGEMLDLKREAQRHRELASEWESLLDKIRKIPGFEGFLRPKRIKDLLKASKNGPVIVVNVSELQGDALIIAPNNSQVAHVPLPGMSRSKAILLRSQFRPLLRDQRLISRQTRGVKVLGYNPRMMFEKVLATLWTEVVEPVLHFLGIKNPSTEDLPRVTWCTTGELAGLPLHAAGLYDGSQPNAFDLIISAYTPTISALLASFSNSSIEFSGILAVGQANTPGFTRIGNTIEELASIKERCQAMSSAYTQLQDDKATVEAVLAEMERASWVHFACHASQKGDDPTNSAFHLYDGSLSLHQINQKPLKNKGLAFLSACQTATGTEDLPDEAVHLAAGLLIAGYPSVIGTLWSVYDEDAPEVSKELYTYLINQKGSDHTKAAKALHGAVQKLRKRVGNKLFERWVPFIHLGV</sequence>
<dbReference type="Gene3D" id="1.25.40.10">
    <property type="entry name" value="Tetratricopeptide repeat domain"/>
    <property type="match status" value="3"/>
</dbReference>
<dbReference type="EMBL" id="CAJNJQ010001535">
    <property type="protein sequence ID" value="CAE7142272.1"/>
    <property type="molecule type" value="Genomic_DNA"/>
</dbReference>
<dbReference type="Pfam" id="PF12770">
    <property type="entry name" value="CHAT"/>
    <property type="match status" value="1"/>
</dbReference>
<dbReference type="SUPFAM" id="SSF81901">
    <property type="entry name" value="HCP-like"/>
    <property type="match status" value="1"/>
</dbReference>
<dbReference type="InterPro" id="IPR024983">
    <property type="entry name" value="CHAT_dom"/>
</dbReference>
<accession>A0A8H3E1F3</accession>